<keyword evidence="6" id="KW-0285">Flavoprotein</keyword>
<comment type="caution">
    <text evidence="14">The sequence shown here is derived from an EMBL/GenBank/DDBJ whole genome shotgun (WGS) entry which is preliminary data.</text>
</comment>
<dbReference type="InterPro" id="IPR005288">
    <property type="entry name" value="NadB"/>
</dbReference>
<keyword evidence="9" id="KW-0560">Oxidoreductase</keyword>
<dbReference type="Gene3D" id="3.50.50.60">
    <property type="entry name" value="FAD/NAD(P)-binding domain"/>
    <property type="match status" value="1"/>
</dbReference>
<evidence type="ECO:0000259" key="12">
    <source>
        <dbReference type="Pfam" id="PF00890"/>
    </source>
</evidence>
<dbReference type="GO" id="GO:0008734">
    <property type="term" value="F:L-aspartate oxidase activity"/>
    <property type="evidence" value="ECO:0007669"/>
    <property type="project" value="UniProtKB-EC"/>
</dbReference>
<evidence type="ECO:0000256" key="10">
    <source>
        <dbReference type="ARBA" id="ARBA00030386"/>
    </source>
</evidence>
<evidence type="ECO:0000256" key="6">
    <source>
        <dbReference type="ARBA" id="ARBA00022630"/>
    </source>
</evidence>
<gene>
    <name evidence="14" type="ORF">IAA66_08805</name>
</gene>
<dbReference type="EC" id="1.4.3.16" evidence="4"/>
<comment type="catalytic activity">
    <reaction evidence="11">
        <text>L-aspartate + O2 = iminosuccinate + H2O2</text>
        <dbReference type="Rhea" id="RHEA:25876"/>
        <dbReference type="ChEBI" id="CHEBI:15379"/>
        <dbReference type="ChEBI" id="CHEBI:16240"/>
        <dbReference type="ChEBI" id="CHEBI:29991"/>
        <dbReference type="ChEBI" id="CHEBI:77875"/>
        <dbReference type="EC" id="1.4.3.16"/>
    </reaction>
    <physiologicalReaction direction="left-to-right" evidence="11">
        <dbReference type="Rhea" id="RHEA:25877"/>
    </physiologicalReaction>
</comment>
<evidence type="ECO:0000256" key="9">
    <source>
        <dbReference type="ARBA" id="ARBA00023002"/>
    </source>
</evidence>
<accession>A0A9D1CKF4</accession>
<reference evidence="14" key="2">
    <citation type="journal article" date="2021" name="PeerJ">
        <title>Extensive microbial diversity within the chicken gut microbiome revealed by metagenomics and culture.</title>
        <authorList>
            <person name="Gilroy R."/>
            <person name="Ravi A."/>
            <person name="Getino M."/>
            <person name="Pursley I."/>
            <person name="Horton D.L."/>
            <person name="Alikhan N.F."/>
            <person name="Baker D."/>
            <person name="Gharbi K."/>
            <person name="Hall N."/>
            <person name="Watson M."/>
            <person name="Adriaenssens E.M."/>
            <person name="Foster-Nyarko E."/>
            <person name="Jarju S."/>
            <person name="Secka A."/>
            <person name="Antonio M."/>
            <person name="Oren A."/>
            <person name="Chaudhuri R.R."/>
            <person name="La Ragione R."/>
            <person name="Hildebrand F."/>
            <person name="Pallen M.J."/>
        </authorList>
    </citation>
    <scope>NUCLEOTIDE SEQUENCE</scope>
    <source>
        <strain evidence="14">ChiHile30-977</strain>
    </source>
</reference>
<evidence type="ECO:0000256" key="7">
    <source>
        <dbReference type="ARBA" id="ARBA00022642"/>
    </source>
</evidence>
<sequence length="540" mass="57984">MRKTADVLVAGGGAAAVRAACAAADTGANVLMVTGGDVGAGGSTYYPFSPAWGIMYADSDADCDVFYQEILSSGMGCMKPALVRRLVEDSRARYRELQNWGLSFRSLEDIRLTTCFGAVLRGAVLDDVANLRAPFLRQLQRRGVRVLAQLEAIDLCVQDGRCCGLLCAGPNGETVRLAAGAVVLATGGAESLWEYRCAGEGLLGAAYAMAARHGAPVVNLEFIQFLLGTLSPVPHTLFYHFTLSTHPELLDADGQPLLSDLPEGVTPDMCLDAHARHGPFTTVDASQYLERAILARTRTQRPLRGVQLRYTQDISRLPSFAHWNGYLQRMRVRPMAHPFWLYPHCQGFNGGIEIDENAATAIAGLYACGESAGGIHGANRMGGNAILATQVFGRIAGISAAAFARAHPPCALTPAAFTAPRGADCLSAWETLERLRALMQRHAFLERDEQGLSLALAGVRELQAQFDPQARAAAGRTRLPYAVANALTAAQLILSSMRQRTHTCGSHFRTDAPAQSMPGLLQPLRLDNEAETAVERPAAR</sequence>
<evidence type="ECO:0000256" key="4">
    <source>
        <dbReference type="ARBA" id="ARBA00012173"/>
    </source>
</evidence>
<evidence type="ECO:0000313" key="15">
    <source>
        <dbReference type="Proteomes" id="UP000886819"/>
    </source>
</evidence>
<protein>
    <recommendedName>
        <fullName evidence="5">L-aspartate oxidase</fullName>
        <ecNumber evidence="4">1.4.3.16</ecNumber>
    </recommendedName>
    <alternativeName>
        <fullName evidence="10">Quinolinate synthase B</fullName>
    </alternativeName>
</protein>
<evidence type="ECO:0000256" key="5">
    <source>
        <dbReference type="ARBA" id="ARBA00021901"/>
    </source>
</evidence>
<keyword evidence="7" id="KW-0662">Pyridine nucleotide biosynthesis</keyword>
<dbReference type="InterPro" id="IPR027477">
    <property type="entry name" value="Succ_DH/fumarate_Rdtase_cat_sf"/>
</dbReference>
<comment type="pathway">
    <text evidence="2">Cofactor biosynthesis; NAD(+) biosynthesis; iminoaspartate from L-aspartate (oxidase route): step 1/1.</text>
</comment>
<dbReference type="PRINTS" id="PR00368">
    <property type="entry name" value="FADPNR"/>
</dbReference>
<dbReference type="Proteomes" id="UP000886819">
    <property type="component" value="Unassembled WGS sequence"/>
</dbReference>
<dbReference type="PANTHER" id="PTHR42716">
    <property type="entry name" value="L-ASPARTATE OXIDASE"/>
    <property type="match status" value="1"/>
</dbReference>
<dbReference type="GO" id="GO:0034628">
    <property type="term" value="P:'de novo' NAD+ biosynthetic process from L-aspartate"/>
    <property type="evidence" value="ECO:0007669"/>
    <property type="project" value="TreeGrafter"/>
</dbReference>
<evidence type="ECO:0000256" key="8">
    <source>
        <dbReference type="ARBA" id="ARBA00022827"/>
    </source>
</evidence>
<evidence type="ECO:0000256" key="3">
    <source>
        <dbReference type="ARBA" id="ARBA00008562"/>
    </source>
</evidence>
<dbReference type="InterPro" id="IPR036188">
    <property type="entry name" value="FAD/NAD-bd_sf"/>
</dbReference>
<dbReference type="PANTHER" id="PTHR42716:SF2">
    <property type="entry name" value="L-ASPARTATE OXIDASE, CHLOROPLASTIC"/>
    <property type="match status" value="1"/>
</dbReference>
<dbReference type="Pfam" id="PF02910">
    <property type="entry name" value="Succ_DH_flav_C"/>
    <property type="match status" value="1"/>
</dbReference>
<dbReference type="SUPFAM" id="SSF51905">
    <property type="entry name" value="FAD/NAD(P)-binding domain"/>
    <property type="match status" value="1"/>
</dbReference>
<feature type="domain" description="FAD-dependent oxidoreductase 2 FAD-binding" evidence="12">
    <location>
        <begin position="6"/>
        <end position="385"/>
    </location>
</feature>
<proteinExistence type="inferred from homology"/>
<keyword evidence="8" id="KW-0274">FAD</keyword>
<evidence type="ECO:0000256" key="2">
    <source>
        <dbReference type="ARBA" id="ARBA00004950"/>
    </source>
</evidence>
<dbReference type="InterPro" id="IPR037099">
    <property type="entry name" value="Fum_R/Succ_DH_flav-like_C_sf"/>
</dbReference>
<dbReference type="InterPro" id="IPR003953">
    <property type="entry name" value="FAD-dep_OxRdtase_2_FAD-bd"/>
</dbReference>
<dbReference type="SUPFAM" id="SSF46977">
    <property type="entry name" value="Succinate dehydrogenase/fumarate reductase flavoprotein C-terminal domain"/>
    <property type="match status" value="1"/>
</dbReference>
<comment type="cofactor">
    <cofactor evidence="1">
        <name>FAD</name>
        <dbReference type="ChEBI" id="CHEBI:57692"/>
    </cofactor>
</comment>
<dbReference type="InterPro" id="IPR015939">
    <property type="entry name" value="Fum_Rdtase/Succ_DH_flav-like_C"/>
</dbReference>
<dbReference type="Gene3D" id="1.20.58.100">
    <property type="entry name" value="Fumarate reductase/succinate dehydrogenase flavoprotein-like, C-terminal domain"/>
    <property type="match status" value="1"/>
</dbReference>
<organism evidence="14 15">
    <name type="scientific">Candidatus Avichristensenella intestinipullorum</name>
    <dbReference type="NCBI Taxonomy" id="2840693"/>
    <lineage>
        <taxon>Bacteria</taxon>
        <taxon>Bacillati</taxon>
        <taxon>Bacillota</taxon>
        <taxon>Clostridia</taxon>
        <taxon>Candidatus Avichristensenella</taxon>
    </lineage>
</organism>
<dbReference type="AlphaFoldDB" id="A0A9D1CKF4"/>
<feature type="domain" description="Fumarate reductase/succinate dehydrogenase flavoprotein-like C-terminal" evidence="13">
    <location>
        <begin position="433"/>
        <end position="514"/>
    </location>
</feature>
<dbReference type="GO" id="GO:0033765">
    <property type="term" value="F:steroid dehydrogenase activity, acting on the CH-CH group of donors"/>
    <property type="evidence" value="ECO:0007669"/>
    <property type="project" value="UniProtKB-ARBA"/>
</dbReference>
<dbReference type="EMBL" id="DVFI01000121">
    <property type="protein sequence ID" value="HIQ63664.1"/>
    <property type="molecule type" value="Genomic_DNA"/>
</dbReference>
<evidence type="ECO:0000259" key="13">
    <source>
        <dbReference type="Pfam" id="PF02910"/>
    </source>
</evidence>
<name>A0A9D1CKF4_9FIRM</name>
<dbReference type="Pfam" id="PF00890">
    <property type="entry name" value="FAD_binding_2"/>
    <property type="match status" value="1"/>
</dbReference>
<reference evidence="14" key="1">
    <citation type="submission" date="2020-10" db="EMBL/GenBank/DDBJ databases">
        <authorList>
            <person name="Gilroy R."/>
        </authorList>
    </citation>
    <scope>NUCLEOTIDE SEQUENCE</scope>
    <source>
        <strain evidence="14">ChiHile30-977</strain>
    </source>
</reference>
<comment type="similarity">
    <text evidence="3">Belongs to the FAD-dependent oxidoreductase 2 family. NadB subfamily.</text>
</comment>
<dbReference type="Gene3D" id="3.90.700.10">
    <property type="entry name" value="Succinate dehydrogenase/fumarate reductase flavoprotein, catalytic domain"/>
    <property type="match status" value="1"/>
</dbReference>
<evidence type="ECO:0000256" key="1">
    <source>
        <dbReference type="ARBA" id="ARBA00001974"/>
    </source>
</evidence>
<evidence type="ECO:0000313" key="14">
    <source>
        <dbReference type="EMBL" id="HIQ63664.1"/>
    </source>
</evidence>
<evidence type="ECO:0000256" key="11">
    <source>
        <dbReference type="ARBA" id="ARBA00048305"/>
    </source>
</evidence>